<dbReference type="InParanoid" id="B9SQJ7"/>
<feature type="region of interest" description="Disordered" evidence="1">
    <location>
        <begin position="92"/>
        <end position="112"/>
    </location>
</feature>
<organism evidence="2 3">
    <name type="scientific">Ricinus communis</name>
    <name type="common">Castor bean</name>
    <dbReference type="NCBI Taxonomy" id="3988"/>
    <lineage>
        <taxon>Eukaryota</taxon>
        <taxon>Viridiplantae</taxon>
        <taxon>Streptophyta</taxon>
        <taxon>Embryophyta</taxon>
        <taxon>Tracheophyta</taxon>
        <taxon>Spermatophyta</taxon>
        <taxon>Magnoliopsida</taxon>
        <taxon>eudicotyledons</taxon>
        <taxon>Gunneridae</taxon>
        <taxon>Pentapetalae</taxon>
        <taxon>rosids</taxon>
        <taxon>fabids</taxon>
        <taxon>Malpighiales</taxon>
        <taxon>Euphorbiaceae</taxon>
        <taxon>Acalyphoideae</taxon>
        <taxon>Acalypheae</taxon>
        <taxon>Ricinus</taxon>
    </lineage>
</organism>
<dbReference type="AlphaFoldDB" id="B9SQJ7"/>
<accession>B9SQJ7</accession>
<evidence type="ECO:0000256" key="1">
    <source>
        <dbReference type="SAM" id="MobiDB-lite"/>
    </source>
</evidence>
<gene>
    <name evidence="2" type="ORF">RCOM_0739050</name>
</gene>
<proteinExistence type="predicted"/>
<keyword evidence="3" id="KW-1185">Reference proteome</keyword>
<reference evidence="3" key="1">
    <citation type="journal article" date="2010" name="Nat. Biotechnol.">
        <title>Draft genome sequence of the oilseed species Ricinus communis.</title>
        <authorList>
            <person name="Chan A.P."/>
            <person name="Crabtree J."/>
            <person name="Zhao Q."/>
            <person name="Lorenzi H."/>
            <person name="Orvis J."/>
            <person name="Puiu D."/>
            <person name="Melake-Berhan A."/>
            <person name="Jones K.M."/>
            <person name="Redman J."/>
            <person name="Chen G."/>
            <person name="Cahoon E.B."/>
            <person name="Gedil M."/>
            <person name="Stanke M."/>
            <person name="Haas B.J."/>
            <person name="Wortman J.R."/>
            <person name="Fraser-Liggett C.M."/>
            <person name="Ravel J."/>
            <person name="Rabinowicz P.D."/>
        </authorList>
    </citation>
    <scope>NUCLEOTIDE SEQUENCE [LARGE SCALE GENOMIC DNA]</scope>
    <source>
        <strain evidence="3">cv. Hale</strain>
    </source>
</reference>
<evidence type="ECO:0000313" key="2">
    <source>
        <dbReference type="EMBL" id="EEF34104.1"/>
    </source>
</evidence>
<name>B9SQJ7_RICCO</name>
<dbReference type="EMBL" id="EQ974087">
    <property type="protein sequence ID" value="EEF34104.1"/>
    <property type="molecule type" value="Genomic_DNA"/>
</dbReference>
<protein>
    <submittedName>
        <fullName evidence="2">Uncharacterized protein</fullName>
    </submittedName>
</protein>
<evidence type="ECO:0000313" key="3">
    <source>
        <dbReference type="Proteomes" id="UP000008311"/>
    </source>
</evidence>
<dbReference type="Proteomes" id="UP000008311">
    <property type="component" value="Unassembled WGS sequence"/>
</dbReference>
<sequence>MKTFQPTDAIRVATRVLTDEVDEATNLPSQDIFYDNSLQKMEPARQMKKWKVRARQGVVITEISELLTTIPCKRGFEENESRHIEKVKDRKFSTCSSKKVGQASLEWPQPSP</sequence>